<evidence type="ECO:0000313" key="3">
    <source>
        <dbReference type="EnsemblMetazoa" id="ASIC009447-PA"/>
    </source>
</evidence>
<dbReference type="EMBL" id="KE525157">
    <property type="protein sequence ID" value="KFB41888.1"/>
    <property type="molecule type" value="Genomic_DNA"/>
</dbReference>
<accession>A0A084VV94</accession>
<reference evidence="2 4" key="1">
    <citation type="journal article" date="2014" name="BMC Genomics">
        <title>Genome sequence of Anopheles sinensis provides insight into genetics basis of mosquito competence for malaria parasites.</title>
        <authorList>
            <person name="Zhou D."/>
            <person name="Zhang D."/>
            <person name="Ding G."/>
            <person name="Shi L."/>
            <person name="Hou Q."/>
            <person name="Ye Y."/>
            <person name="Xu Y."/>
            <person name="Zhou H."/>
            <person name="Xiong C."/>
            <person name="Li S."/>
            <person name="Yu J."/>
            <person name="Hong S."/>
            <person name="Yu X."/>
            <person name="Zou P."/>
            <person name="Chen C."/>
            <person name="Chang X."/>
            <person name="Wang W."/>
            <person name="Lv Y."/>
            <person name="Sun Y."/>
            <person name="Ma L."/>
            <person name="Shen B."/>
            <person name="Zhu C."/>
        </authorList>
    </citation>
    <scope>NUCLEOTIDE SEQUENCE [LARGE SCALE GENOMIC DNA]</scope>
</reference>
<dbReference type="EMBL" id="ATLV01017164">
    <property type="status" value="NOT_ANNOTATED_CDS"/>
    <property type="molecule type" value="Genomic_DNA"/>
</dbReference>
<gene>
    <name evidence="2" type="ORF">ZHAS_00009447</name>
</gene>
<dbReference type="AlphaFoldDB" id="A0A084VV94"/>
<sequence>MIFVWISASSGKVLISLRCTIRTSAGYQDSGPVPTKADSLPDAVSGTSLFGRSPLSCAVLWAHRKRINISISITERAISGPHKPSPPPWSPFGRALRRGPSQSWY</sequence>
<proteinExistence type="predicted"/>
<evidence type="ECO:0000313" key="4">
    <source>
        <dbReference type="Proteomes" id="UP000030765"/>
    </source>
</evidence>
<dbReference type="Proteomes" id="UP000030765">
    <property type="component" value="Unassembled WGS sequence"/>
</dbReference>
<feature type="region of interest" description="Disordered" evidence="1">
    <location>
        <begin position="77"/>
        <end position="105"/>
    </location>
</feature>
<name>A0A084VV94_ANOSI</name>
<organism evidence="2">
    <name type="scientific">Anopheles sinensis</name>
    <name type="common">Mosquito</name>
    <dbReference type="NCBI Taxonomy" id="74873"/>
    <lineage>
        <taxon>Eukaryota</taxon>
        <taxon>Metazoa</taxon>
        <taxon>Ecdysozoa</taxon>
        <taxon>Arthropoda</taxon>
        <taxon>Hexapoda</taxon>
        <taxon>Insecta</taxon>
        <taxon>Pterygota</taxon>
        <taxon>Neoptera</taxon>
        <taxon>Endopterygota</taxon>
        <taxon>Diptera</taxon>
        <taxon>Nematocera</taxon>
        <taxon>Culicoidea</taxon>
        <taxon>Culicidae</taxon>
        <taxon>Anophelinae</taxon>
        <taxon>Anopheles</taxon>
    </lineage>
</organism>
<dbReference type="EnsemblMetazoa" id="ASIC009447-RA">
    <property type="protein sequence ID" value="ASIC009447-PA"/>
    <property type="gene ID" value="ASIC009447"/>
</dbReference>
<dbReference type="VEuPathDB" id="VectorBase:ASIC009447"/>
<reference evidence="3" key="2">
    <citation type="submission" date="2020-05" db="UniProtKB">
        <authorList>
            <consortium name="EnsemblMetazoa"/>
        </authorList>
    </citation>
    <scope>IDENTIFICATION</scope>
</reference>
<protein>
    <submittedName>
        <fullName evidence="2 3">Uncharacterized protein</fullName>
    </submittedName>
</protein>
<evidence type="ECO:0000256" key="1">
    <source>
        <dbReference type="SAM" id="MobiDB-lite"/>
    </source>
</evidence>
<keyword evidence="4" id="KW-1185">Reference proteome</keyword>
<evidence type="ECO:0000313" key="2">
    <source>
        <dbReference type="EMBL" id="KFB41888.1"/>
    </source>
</evidence>